<dbReference type="GO" id="GO:0016747">
    <property type="term" value="F:acyltransferase activity, transferring groups other than amino-acyl groups"/>
    <property type="evidence" value="ECO:0007669"/>
    <property type="project" value="InterPro"/>
</dbReference>
<dbReference type="AlphaFoldDB" id="A0A9P4QR90"/>
<protein>
    <submittedName>
        <fullName evidence="5">Acyl-CoA N-acyltransferase</fullName>
    </submittedName>
</protein>
<evidence type="ECO:0000313" key="6">
    <source>
        <dbReference type="Proteomes" id="UP000799444"/>
    </source>
</evidence>
<evidence type="ECO:0000256" key="3">
    <source>
        <dbReference type="ARBA" id="ARBA00038502"/>
    </source>
</evidence>
<dbReference type="Pfam" id="PF13302">
    <property type="entry name" value="Acetyltransf_3"/>
    <property type="match status" value="1"/>
</dbReference>
<dbReference type="PROSITE" id="PS51186">
    <property type="entry name" value="GNAT"/>
    <property type="match status" value="1"/>
</dbReference>
<accession>A0A9P4QR90</accession>
<evidence type="ECO:0000256" key="1">
    <source>
        <dbReference type="ARBA" id="ARBA00022679"/>
    </source>
</evidence>
<gene>
    <name evidence="5" type="ORF">EJ04DRAFT_513984</name>
</gene>
<keyword evidence="1" id="KW-0808">Transferase</keyword>
<dbReference type="EMBL" id="ML996179">
    <property type="protein sequence ID" value="KAF2732318.1"/>
    <property type="molecule type" value="Genomic_DNA"/>
</dbReference>
<keyword evidence="2" id="KW-0012">Acyltransferase</keyword>
<dbReference type="InterPro" id="IPR016181">
    <property type="entry name" value="Acyl_CoA_acyltransferase"/>
</dbReference>
<dbReference type="InterPro" id="IPR043519">
    <property type="entry name" value="NT_sf"/>
</dbReference>
<dbReference type="Pfam" id="PF04229">
    <property type="entry name" value="GrpB"/>
    <property type="match status" value="1"/>
</dbReference>
<dbReference type="OrthoDB" id="630895at2759"/>
<proteinExistence type="inferred from homology"/>
<dbReference type="Proteomes" id="UP000799444">
    <property type="component" value="Unassembled WGS sequence"/>
</dbReference>
<dbReference type="SUPFAM" id="SSF81301">
    <property type="entry name" value="Nucleotidyltransferase"/>
    <property type="match status" value="1"/>
</dbReference>
<evidence type="ECO:0000259" key="4">
    <source>
        <dbReference type="PROSITE" id="PS51186"/>
    </source>
</evidence>
<dbReference type="Gene3D" id="3.40.630.30">
    <property type="match status" value="1"/>
</dbReference>
<organism evidence="5 6">
    <name type="scientific">Polyplosphaeria fusca</name>
    <dbReference type="NCBI Taxonomy" id="682080"/>
    <lineage>
        <taxon>Eukaryota</taxon>
        <taxon>Fungi</taxon>
        <taxon>Dikarya</taxon>
        <taxon>Ascomycota</taxon>
        <taxon>Pezizomycotina</taxon>
        <taxon>Dothideomycetes</taxon>
        <taxon>Pleosporomycetidae</taxon>
        <taxon>Pleosporales</taxon>
        <taxon>Tetraplosphaeriaceae</taxon>
        <taxon>Polyplosphaeria</taxon>
    </lineage>
</organism>
<feature type="domain" description="N-acetyltransferase" evidence="4">
    <location>
        <begin position="103"/>
        <end position="270"/>
    </location>
</feature>
<dbReference type="InterPro" id="IPR000182">
    <property type="entry name" value="GNAT_dom"/>
</dbReference>
<evidence type="ECO:0000256" key="2">
    <source>
        <dbReference type="ARBA" id="ARBA00023315"/>
    </source>
</evidence>
<sequence length="270" mass="30243">MRDPDQIPRRNIYVCVDGAFQTRNHLGVRDTLRSNPNLRDQYGAVKLGLAAQGTNIVDYVEAKGTVIQKILKTAGILNEDELASIHAANLKGERYGAIKTSRLTIREFVMADVAPFHALESNPDVVRYQTWGPKSSEQAHEDVAQTIQSSFVSPRQVIELAVVHEQKFIGRIGAMMKRKDDNDVGLDPPHADIWFSFLPEVQGRGFATEAMEAFIPSLGSPLELEIECDPRNAGSWKMAERLGFSKISLTERVYECKGEWVDSLVYRKIV</sequence>
<dbReference type="InterPro" id="IPR007344">
    <property type="entry name" value="GrpB/CoaE"/>
</dbReference>
<comment type="caution">
    <text evidence="5">The sequence shown here is derived from an EMBL/GenBank/DDBJ whole genome shotgun (WGS) entry which is preliminary data.</text>
</comment>
<evidence type="ECO:0000313" key="5">
    <source>
        <dbReference type="EMBL" id="KAF2732318.1"/>
    </source>
</evidence>
<reference evidence="5" key="1">
    <citation type="journal article" date="2020" name="Stud. Mycol.">
        <title>101 Dothideomycetes genomes: a test case for predicting lifestyles and emergence of pathogens.</title>
        <authorList>
            <person name="Haridas S."/>
            <person name="Albert R."/>
            <person name="Binder M."/>
            <person name="Bloem J."/>
            <person name="Labutti K."/>
            <person name="Salamov A."/>
            <person name="Andreopoulos B."/>
            <person name="Baker S."/>
            <person name="Barry K."/>
            <person name="Bills G."/>
            <person name="Bluhm B."/>
            <person name="Cannon C."/>
            <person name="Castanera R."/>
            <person name="Culley D."/>
            <person name="Daum C."/>
            <person name="Ezra D."/>
            <person name="Gonzalez J."/>
            <person name="Henrissat B."/>
            <person name="Kuo A."/>
            <person name="Liang C."/>
            <person name="Lipzen A."/>
            <person name="Lutzoni F."/>
            <person name="Magnuson J."/>
            <person name="Mondo S."/>
            <person name="Nolan M."/>
            <person name="Ohm R."/>
            <person name="Pangilinan J."/>
            <person name="Park H.-J."/>
            <person name="Ramirez L."/>
            <person name="Alfaro M."/>
            <person name="Sun H."/>
            <person name="Tritt A."/>
            <person name="Yoshinaga Y."/>
            <person name="Zwiers L.-H."/>
            <person name="Turgeon B."/>
            <person name="Goodwin S."/>
            <person name="Spatafora J."/>
            <person name="Crous P."/>
            <person name="Grigoriev I."/>
        </authorList>
    </citation>
    <scope>NUCLEOTIDE SEQUENCE</scope>
    <source>
        <strain evidence="5">CBS 125425</strain>
    </source>
</reference>
<keyword evidence="6" id="KW-1185">Reference proteome</keyword>
<dbReference type="Gene3D" id="3.30.460.10">
    <property type="entry name" value="Beta Polymerase, domain 2"/>
    <property type="match status" value="1"/>
</dbReference>
<dbReference type="InterPro" id="IPR051531">
    <property type="entry name" value="N-acetyltransferase"/>
</dbReference>
<dbReference type="PANTHER" id="PTHR43792">
    <property type="entry name" value="GNAT FAMILY, PUTATIVE (AFU_ORTHOLOGUE AFUA_3G00765)-RELATED-RELATED"/>
    <property type="match status" value="1"/>
</dbReference>
<name>A0A9P4QR90_9PLEO</name>
<dbReference type="PANTHER" id="PTHR43792:SF8">
    <property type="entry name" value="[RIBOSOMAL PROTEIN US5]-ALANINE N-ACETYLTRANSFERASE"/>
    <property type="match status" value="1"/>
</dbReference>
<dbReference type="SUPFAM" id="SSF55729">
    <property type="entry name" value="Acyl-CoA N-acyltransferases (Nat)"/>
    <property type="match status" value="1"/>
</dbReference>
<comment type="similarity">
    <text evidence="3">Belongs to the acetyltransferase family. RimJ subfamily.</text>
</comment>